<reference evidence="4" key="2">
    <citation type="submission" date="2025-09" db="UniProtKB">
        <authorList>
            <consortium name="Ensembl"/>
        </authorList>
    </citation>
    <scope>IDENTIFICATION</scope>
</reference>
<dbReference type="GO" id="GO:0005829">
    <property type="term" value="C:cytosol"/>
    <property type="evidence" value="ECO:0007669"/>
    <property type="project" value="GOC"/>
</dbReference>
<dbReference type="GO" id="GO:0006895">
    <property type="term" value="P:Golgi to endosome transport"/>
    <property type="evidence" value="ECO:0007669"/>
    <property type="project" value="TreeGrafter"/>
</dbReference>
<dbReference type="Gene3D" id="2.10.70.80">
    <property type="match status" value="1"/>
</dbReference>
<dbReference type="GO" id="GO:0006897">
    <property type="term" value="P:endocytosis"/>
    <property type="evidence" value="ECO:0007669"/>
    <property type="project" value="TreeGrafter"/>
</dbReference>
<dbReference type="Pfam" id="PF15902">
    <property type="entry name" value="Sortilin-Vps10"/>
    <property type="match status" value="1"/>
</dbReference>
<accession>A0A8D0D336</accession>
<dbReference type="PANTHER" id="PTHR12106:SF46">
    <property type="entry name" value="SORTILIN ISOFORM X1"/>
    <property type="match status" value="1"/>
</dbReference>
<dbReference type="InterPro" id="IPR006581">
    <property type="entry name" value="VPS10"/>
</dbReference>
<dbReference type="SUPFAM" id="SSF110296">
    <property type="entry name" value="Oligoxyloglucan reducing end-specific cellobiohydrolase"/>
    <property type="match status" value="1"/>
</dbReference>
<dbReference type="GO" id="GO:0016020">
    <property type="term" value="C:membrane"/>
    <property type="evidence" value="ECO:0007669"/>
    <property type="project" value="InterPro"/>
</dbReference>
<feature type="domain" description="VPS10" evidence="3">
    <location>
        <begin position="2"/>
        <end position="600"/>
    </location>
</feature>
<name>A0A8D0D336_SANLU</name>
<evidence type="ECO:0000313" key="5">
    <source>
        <dbReference type="Proteomes" id="UP000694568"/>
    </source>
</evidence>
<evidence type="ECO:0000259" key="3">
    <source>
        <dbReference type="SMART" id="SM00602"/>
    </source>
</evidence>
<organism evidence="4 5">
    <name type="scientific">Sander lucioperca</name>
    <name type="common">Pike-perch</name>
    <name type="synonym">Perca lucioperca</name>
    <dbReference type="NCBI Taxonomy" id="283035"/>
    <lineage>
        <taxon>Eukaryota</taxon>
        <taxon>Metazoa</taxon>
        <taxon>Chordata</taxon>
        <taxon>Craniata</taxon>
        <taxon>Vertebrata</taxon>
        <taxon>Euteleostomi</taxon>
        <taxon>Actinopterygii</taxon>
        <taxon>Neopterygii</taxon>
        <taxon>Teleostei</taxon>
        <taxon>Neoteleostei</taxon>
        <taxon>Acanthomorphata</taxon>
        <taxon>Eupercaria</taxon>
        <taxon>Perciformes</taxon>
        <taxon>Percoidei</taxon>
        <taxon>Percidae</taxon>
        <taxon>Luciopercinae</taxon>
        <taxon>Sander</taxon>
    </lineage>
</organism>
<dbReference type="GO" id="GO:0005794">
    <property type="term" value="C:Golgi apparatus"/>
    <property type="evidence" value="ECO:0007669"/>
    <property type="project" value="TreeGrafter"/>
</dbReference>
<dbReference type="PANTHER" id="PTHR12106">
    <property type="entry name" value="SORTILIN RELATED"/>
    <property type="match status" value="1"/>
</dbReference>
<dbReference type="GO" id="GO:0016050">
    <property type="term" value="P:vesicle organization"/>
    <property type="evidence" value="ECO:0007669"/>
    <property type="project" value="TreeGrafter"/>
</dbReference>
<sequence>GGSSRLYRSTDYAKSFHDISHRINNTFIREEFGVSVGPGSSVILTADIPVVDNPGGVIFTSTDAGATFKFIQLPFHLAEPITYHFLNPDYLVALSIDVSRTALNVVSITFLFEFTSSQWSPLLCLILLDKTGDLLLKRTKDLGQTFTTIHEDIYSFGYIGAFLFFSVMEDSVRCIKLVIAFGFVLLQFQIFFTHISLNICVCLQFYSILDGDEDMLFMHVDNPGDTFFGTMYTSDDRGILFSKSLARHLFDGQRKSDFTNITSLRGVYLTNKLDKGRVLVSVISFNRGGAWRQLNKPDNVECGEQCNLHIHGEHSRKNNIIPMLALSEPTAIGLVIAHGTVGDSLSSSQHPDVFVSSDGGYNWRGTLRGPHHYSILDSGGLIVAVEAQREGQVKTIKFSTDEGQCWKSYNFTVQPFFFAGLASEPGTKAMNVSVWGFRPEEDGQPMWVAVTIDFQSLITRECESRCNDQDYEEWLAHATDGGDLERQGCLLGVRETYRRLKKQSLCRNGRGFVVSKKQSPCLCTREDYLCDYGYYRHVNTSECLRQHNAANKTLELCLNGEEDELLTAGYRKVPSDRCEGGFSPQLAVQTVINPCGVKTSPGPPARSSSPVTHFDTPVSRCVALMSVWLNIALYRSPVYRFSSLQIQDEANGIPADLESATSSNGTACLQDSDDVRVIIACIILLHFKMLF</sequence>
<evidence type="ECO:0000256" key="2">
    <source>
        <dbReference type="ARBA" id="ARBA00023180"/>
    </source>
</evidence>
<keyword evidence="1" id="KW-0677">Repeat</keyword>
<dbReference type="Proteomes" id="UP000694568">
    <property type="component" value="Unplaced"/>
</dbReference>
<keyword evidence="2" id="KW-0325">Glycoprotein</keyword>
<dbReference type="AlphaFoldDB" id="A0A8D0D336"/>
<dbReference type="SMART" id="SM00602">
    <property type="entry name" value="VPS10"/>
    <property type="match status" value="1"/>
</dbReference>
<dbReference type="InterPro" id="IPR031778">
    <property type="entry name" value="Sortilin_N"/>
</dbReference>
<proteinExistence type="predicted"/>
<dbReference type="InterPro" id="IPR031777">
    <property type="entry name" value="Sortilin_C"/>
</dbReference>
<reference evidence="4" key="1">
    <citation type="submission" date="2025-08" db="UniProtKB">
        <authorList>
            <consortium name="Ensembl"/>
        </authorList>
    </citation>
    <scope>IDENTIFICATION</scope>
</reference>
<evidence type="ECO:0000313" key="4">
    <source>
        <dbReference type="Ensembl" id="ENSSLUP00000029913.1"/>
    </source>
</evidence>
<dbReference type="Gene3D" id="3.30.60.270">
    <property type="match status" value="1"/>
</dbReference>
<dbReference type="Ensembl" id="ENSSLUT00000030862.1">
    <property type="protein sequence ID" value="ENSSLUP00000029913.1"/>
    <property type="gene ID" value="ENSSLUG00000013391.1"/>
</dbReference>
<evidence type="ECO:0000256" key="1">
    <source>
        <dbReference type="ARBA" id="ARBA00022737"/>
    </source>
</evidence>
<dbReference type="InterPro" id="IPR050310">
    <property type="entry name" value="VPS10-sortilin"/>
</dbReference>
<keyword evidence="5" id="KW-1185">Reference proteome</keyword>
<dbReference type="GeneTree" id="ENSGT01030000234563"/>
<protein>
    <submittedName>
        <fullName evidence="4">Si:dkey-159a18.1</fullName>
    </submittedName>
</protein>
<dbReference type="Pfam" id="PF15901">
    <property type="entry name" value="Sortilin_C"/>
    <property type="match status" value="1"/>
</dbReference>